<evidence type="ECO:0000256" key="6">
    <source>
        <dbReference type="ARBA" id="ARBA00023065"/>
    </source>
</evidence>
<dbReference type="PRINTS" id="PR00466">
    <property type="entry name" value="GP91PHOX"/>
</dbReference>
<evidence type="ECO:0000256" key="9">
    <source>
        <dbReference type="SAM" id="Phobius"/>
    </source>
</evidence>
<keyword evidence="2 9" id="KW-0812">Transmembrane</keyword>
<dbReference type="GO" id="GO:0016175">
    <property type="term" value="F:superoxide-generating NAD(P)H oxidase activity"/>
    <property type="evidence" value="ECO:0007669"/>
    <property type="project" value="TreeGrafter"/>
</dbReference>
<dbReference type="GO" id="GO:0006811">
    <property type="term" value="P:monoatomic ion transport"/>
    <property type="evidence" value="ECO:0007669"/>
    <property type="project" value="UniProtKB-KW"/>
</dbReference>
<keyword evidence="5" id="KW-0560">Oxidoreductase</keyword>
<evidence type="ECO:0000313" key="12">
    <source>
        <dbReference type="Proteomes" id="UP000717515"/>
    </source>
</evidence>
<dbReference type="Pfam" id="PF08022">
    <property type="entry name" value="FAD_binding_8"/>
    <property type="match status" value="1"/>
</dbReference>
<evidence type="ECO:0000256" key="7">
    <source>
        <dbReference type="ARBA" id="ARBA00023136"/>
    </source>
</evidence>
<keyword evidence="6" id="KW-0406">Ion transport</keyword>
<evidence type="ECO:0000256" key="1">
    <source>
        <dbReference type="ARBA" id="ARBA00004141"/>
    </source>
</evidence>
<gene>
    <name evidence="11" type="ORF">KVV02_002494</name>
</gene>
<proteinExistence type="predicted"/>
<dbReference type="InterPro" id="IPR050369">
    <property type="entry name" value="RBOH/FRE"/>
</dbReference>
<feature type="transmembrane region" description="Helical" evidence="9">
    <location>
        <begin position="176"/>
        <end position="197"/>
    </location>
</feature>
<dbReference type="InterPro" id="IPR013121">
    <property type="entry name" value="Fe_red_NAD-bd_6"/>
</dbReference>
<keyword evidence="7 9" id="KW-0472">Membrane</keyword>
<dbReference type="CDD" id="cd06186">
    <property type="entry name" value="NOX_Duox_like_FAD_NADP"/>
    <property type="match status" value="1"/>
</dbReference>
<feature type="transmembrane region" description="Helical" evidence="9">
    <location>
        <begin position="52"/>
        <end position="73"/>
    </location>
</feature>
<dbReference type="Gene3D" id="2.40.30.10">
    <property type="entry name" value="Translation factors"/>
    <property type="match status" value="1"/>
</dbReference>
<dbReference type="InterPro" id="IPR013112">
    <property type="entry name" value="FAD-bd_8"/>
</dbReference>
<dbReference type="Pfam" id="PF08030">
    <property type="entry name" value="NAD_binding_6"/>
    <property type="match status" value="1"/>
</dbReference>
<evidence type="ECO:0000313" key="11">
    <source>
        <dbReference type="EMBL" id="KAG9324716.1"/>
    </source>
</evidence>
<keyword evidence="6" id="KW-0813">Transport</keyword>
<dbReference type="Proteomes" id="UP000717515">
    <property type="component" value="Unassembled WGS sequence"/>
</dbReference>
<keyword evidence="3" id="KW-0249">Electron transport</keyword>
<comment type="subcellular location">
    <subcellularLocation>
        <location evidence="1">Membrane</location>
        <topology evidence="1">Multi-pass membrane protein</topology>
    </subcellularLocation>
</comment>
<name>A0A9P8A954_MORAP</name>
<reference evidence="11" key="1">
    <citation type="submission" date="2021-07" db="EMBL/GenBank/DDBJ databases">
        <title>Draft genome of Mortierella alpina, strain LL118, isolated from an aspen leaf litter sample.</title>
        <authorList>
            <person name="Yang S."/>
            <person name="Vinatzer B.A."/>
        </authorList>
    </citation>
    <scope>NUCLEOTIDE SEQUENCE</scope>
    <source>
        <strain evidence="11">LL118</strain>
    </source>
</reference>
<organism evidence="11 12">
    <name type="scientific">Mortierella alpina</name>
    <name type="common">Oleaginous fungus</name>
    <name type="synonym">Mortierella renispora</name>
    <dbReference type="NCBI Taxonomy" id="64518"/>
    <lineage>
        <taxon>Eukaryota</taxon>
        <taxon>Fungi</taxon>
        <taxon>Fungi incertae sedis</taxon>
        <taxon>Mucoromycota</taxon>
        <taxon>Mortierellomycotina</taxon>
        <taxon>Mortierellomycetes</taxon>
        <taxon>Mortierellales</taxon>
        <taxon>Mortierellaceae</taxon>
        <taxon>Mortierella</taxon>
    </lineage>
</organism>
<keyword evidence="4 9" id="KW-1133">Transmembrane helix</keyword>
<accession>A0A9P8A954</accession>
<dbReference type="SUPFAM" id="SSF52343">
    <property type="entry name" value="Ferredoxin reductase-like, C-terminal NADP-linked domain"/>
    <property type="match status" value="1"/>
</dbReference>
<dbReference type="InterPro" id="IPR000778">
    <property type="entry name" value="Cyt_b245_heavy_chain"/>
</dbReference>
<comment type="caution">
    <text evidence="11">The sequence shown here is derived from an EMBL/GenBank/DDBJ whole genome shotgun (WGS) entry which is preliminary data.</text>
</comment>
<dbReference type="EMBL" id="JAIFTL010000058">
    <property type="protein sequence ID" value="KAG9324716.1"/>
    <property type="molecule type" value="Genomic_DNA"/>
</dbReference>
<dbReference type="AlphaFoldDB" id="A0A9P8A954"/>
<dbReference type="SFLD" id="SFLDS00052">
    <property type="entry name" value="Ferric_Reductase_Domain"/>
    <property type="match status" value="1"/>
</dbReference>
<evidence type="ECO:0000256" key="4">
    <source>
        <dbReference type="ARBA" id="ARBA00022989"/>
    </source>
</evidence>
<dbReference type="InterPro" id="IPR017938">
    <property type="entry name" value="Riboflavin_synthase-like_b-brl"/>
</dbReference>
<evidence type="ECO:0000256" key="8">
    <source>
        <dbReference type="SAM" id="MobiDB-lite"/>
    </source>
</evidence>
<dbReference type="SUPFAM" id="SSF63380">
    <property type="entry name" value="Riboflavin synthase domain-like"/>
    <property type="match status" value="1"/>
</dbReference>
<feature type="transmembrane region" description="Helical" evidence="9">
    <location>
        <begin position="141"/>
        <end position="164"/>
    </location>
</feature>
<evidence type="ECO:0000259" key="10">
    <source>
        <dbReference type="PROSITE" id="PS51384"/>
    </source>
</evidence>
<evidence type="ECO:0000256" key="3">
    <source>
        <dbReference type="ARBA" id="ARBA00022982"/>
    </source>
</evidence>
<dbReference type="InterPro" id="IPR017927">
    <property type="entry name" value="FAD-bd_FR_type"/>
</dbReference>
<dbReference type="GO" id="GO:0006952">
    <property type="term" value="P:defense response"/>
    <property type="evidence" value="ECO:0007669"/>
    <property type="project" value="TreeGrafter"/>
</dbReference>
<dbReference type="InterPro" id="IPR013130">
    <property type="entry name" value="Fe3_Rdtase_TM_dom"/>
</dbReference>
<dbReference type="PANTHER" id="PTHR11972">
    <property type="entry name" value="NADPH OXIDASE"/>
    <property type="match status" value="1"/>
</dbReference>
<feature type="region of interest" description="Disordered" evidence="8">
    <location>
        <begin position="311"/>
        <end position="358"/>
    </location>
</feature>
<dbReference type="PROSITE" id="PS51384">
    <property type="entry name" value="FAD_FR"/>
    <property type="match status" value="1"/>
</dbReference>
<feature type="compositionally biased region" description="Gly residues" evidence="8">
    <location>
        <begin position="321"/>
        <end position="337"/>
    </location>
</feature>
<protein>
    <recommendedName>
        <fullName evidence="10">FAD-binding FR-type domain-containing protein</fullName>
    </recommendedName>
</protein>
<sequence length="570" mass="64718">MFKSLETWTTRRYIFFITWFILHVILFIFGILRVKLDKNLINLNGPLSYSLWIARGGGMCLIWDCSIILLPVCRNILRILRVSFLNKLIPIDENIWFHKITAYSILFCTVVHSIGHYVNFYKMDHQYRIGTPGFKFTAAELLYKSPAGITGHIMLLCMVLMYTTAKQTQRNKSFEAFWYTHHLAFIMLGALMFHGIGCIVKDQNGVCRGYESWKYLLIGYCLYIVERSIRSYRARLDTRLVKAIQHPAGVIELQIQKPSFKYKPGQYMFINIPDLSKYQWHPFTITSSPFEDYVSVHIRQAGDWTRALGTRMGVEKEERGGNGGGGRGGRAGGGSGRGVQAASGPKRSTTGPEKNIELVDDRGEEIRVRAGFSMPEVKIDGPFGAPTEDVFDHEIVVLVGSGIGVTPFASILRDIWYRANNNMPLKTKRIEFYWVCRDLASLKWFQSLLATIEGSMMHVKLKIHIYCTAVMKPDQHHNIALHLHDDYSGADTITGLQALTNFGRPNFGAIFTELRQGIVNGTYMPGANQELVCDVAVFFCGPGAMAKSLRKESRLQSKNGVRFSFRKEHF</sequence>
<evidence type="ECO:0000256" key="2">
    <source>
        <dbReference type="ARBA" id="ARBA00022692"/>
    </source>
</evidence>
<dbReference type="Pfam" id="PF01794">
    <property type="entry name" value="Ferric_reduct"/>
    <property type="match status" value="1"/>
</dbReference>
<dbReference type="GO" id="GO:0043020">
    <property type="term" value="C:NADPH oxidase complex"/>
    <property type="evidence" value="ECO:0007669"/>
    <property type="project" value="TreeGrafter"/>
</dbReference>
<feature type="transmembrane region" description="Helical" evidence="9">
    <location>
        <begin position="12"/>
        <end position="32"/>
    </location>
</feature>
<dbReference type="GO" id="GO:0042554">
    <property type="term" value="P:superoxide anion generation"/>
    <property type="evidence" value="ECO:0007669"/>
    <property type="project" value="TreeGrafter"/>
</dbReference>
<dbReference type="SFLD" id="SFLDG01169">
    <property type="entry name" value="NADPH_oxidase_subgroup_(NOX)"/>
    <property type="match status" value="1"/>
</dbReference>
<dbReference type="SFLD" id="SFLDG01168">
    <property type="entry name" value="Ferric_reductase_subgroup_(FRE"/>
    <property type="match status" value="1"/>
</dbReference>
<feature type="transmembrane region" description="Helical" evidence="9">
    <location>
        <begin position="100"/>
        <end position="121"/>
    </location>
</feature>
<dbReference type="InterPro" id="IPR039261">
    <property type="entry name" value="FNR_nucleotide-bd"/>
</dbReference>
<dbReference type="Gene3D" id="3.40.50.80">
    <property type="entry name" value="Nucleotide-binding domain of ferredoxin-NADP reductase (FNR) module"/>
    <property type="match status" value="1"/>
</dbReference>
<evidence type="ECO:0000256" key="5">
    <source>
        <dbReference type="ARBA" id="ARBA00023002"/>
    </source>
</evidence>
<dbReference type="PANTHER" id="PTHR11972:SF39">
    <property type="entry name" value="FAD-BINDING FR-TYPE DOMAIN-CONTAINING PROTEIN"/>
    <property type="match status" value="1"/>
</dbReference>
<feature type="domain" description="FAD-binding FR-type" evidence="10">
    <location>
        <begin position="233"/>
        <end position="389"/>
    </location>
</feature>